<dbReference type="EMBL" id="KZ824283">
    <property type="protein sequence ID" value="RAL12416.1"/>
    <property type="molecule type" value="Genomic_DNA"/>
</dbReference>
<dbReference type="AlphaFoldDB" id="A0A395HY11"/>
<dbReference type="SUPFAM" id="SSF53167">
    <property type="entry name" value="Purine and uridine phosphorylases"/>
    <property type="match status" value="1"/>
</dbReference>
<dbReference type="RefSeq" id="XP_025551570.1">
    <property type="nucleotide sequence ID" value="XM_025691157.1"/>
</dbReference>
<dbReference type="Gene3D" id="3.40.50.1580">
    <property type="entry name" value="Nucleoside phosphorylase domain"/>
    <property type="match status" value="1"/>
</dbReference>
<reference evidence="1 2" key="1">
    <citation type="submission" date="2018-02" db="EMBL/GenBank/DDBJ databases">
        <title>The genomes of Aspergillus section Nigri reveals drivers in fungal speciation.</title>
        <authorList>
            <consortium name="DOE Joint Genome Institute"/>
            <person name="Vesth T.C."/>
            <person name="Nybo J."/>
            <person name="Theobald S."/>
            <person name="Brandl J."/>
            <person name="Frisvad J.C."/>
            <person name="Nielsen K.F."/>
            <person name="Lyhne E.K."/>
            <person name="Kogle M.E."/>
            <person name="Kuo A."/>
            <person name="Riley R."/>
            <person name="Clum A."/>
            <person name="Nolan M."/>
            <person name="Lipzen A."/>
            <person name="Salamov A."/>
            <person name="Henrissat B."/>
            <person name="Wiebenga A."/>
            <person name="De vries R.P."/>
            <person name="Grigoriev I.V."/>
            <person name="Mortensen U.H."/>
            <person name="Andersen M.R."/>
            <person name="Baker S.E."/>
        </authorList>
    </citation>
    <scope>NUCLEOTIDE SEQUENCE [LARGE SCALE GENOMIC DNA]</scope>
    <source>
        <strain evidence="1 2">CBS 101889</strain>
    </source>
</reference>
<dbReference type="GO" id="GO:0003824">
    <property type="term" value="F:catalytic activity"/>
    <property type="evidence" value="ECO:0007669"/>
    <property type="project" value="InterPro"/>
</dbReference>
<feature type="non-terminal residue" evidence="1">
    <location>
        <position position="278"/>
    </location>
</feature>
<evidence type="ECO:0000313" key="1">
    <source>
        <dbReference type="EMBL" id="RAL12416.1"/>
    </source>
</evidence>
<dbReference type="OrthoDB" id="1658288at2759"/>
<sequence>YTTGRIGHHRIVMTSICPVDQVTAATVASRLSSNFPGLKVVFLVGLCGGVPTDPGGTDMLFGDIIIGKSAVQHDFGRVYPDGFSGKTGVEDNPGRQGHRIRSFVAKLESMDDLIESSIDCHLKTLLPRAGRWKARYPDLHEGPFPTSDYGPQNYDVEDCPFASECDSHPASTHCEQLRCKLQDIMSQEQFENQLRRHPIIHFGTIASGDVRIQHANDRNRLHNVADIKGFDVEASAVWEYVPCIPIKGVCHYVDSPRTEHRETYAAITATACAQAIME</sequence>
<dbReference type="GO" id="GO:0009116">
    <property type="term" value="P:nucleoside metabolic process"/>
    <property type="evidence" value="ECO:0007669"/>
    <property type="project" value="InterPro"/>
</dbReference>
<dbReference type="PANTHER" id="PTHR46082:SF6">
    <property type="entry name" value="AAA+ ATPASE DOMAIN-CONTAINING PROTEIN-RELATED"/>
    <property type="match status" value="1"/>
</dbReference>
<proteinExistence type="predicted"/>
<dbReference type="STRING" id="1450537.A0A395HY11"/>
<name>A0A395HY11_ASPHC</name>
<keyword evidence="2" id="KW-1185">Reference proteome</keyword>
<dbReference type="InterPro" id="IPR035994">
    <property type="entry name" value="Nucleoside_phosphorylase_sf"/>
</dbReference>
<organism evidence="1 2">
    <name type="scientific">Aspergillus homomorphus (strain CBS 101889)</name>
    <dbReference type="NCBI Taxonomy" id="1450537"/>
    <lineage>
        <taxon>Eukaryota</taxon>
        <taxon>Fungi</taxon>
        <taxon>Dikarya</taxon>
        <taxon>Ascomycota</taxon>
        <taxon>Pezizomycotina</taxon>
        <taxon>Eurotiomycetes</taxon>
        <taxon>Eurotiomycetidae</taxon>
        <taxon>Eurotiales</taxon>
        <taxon>Aspergillaceae</taxon>
        <taxon>Aspergillus</taxon>
        <taxon>Aspergillus subgen. Circumdati</taxon>
    </lineage>
</organism>
<protein>
    <submittedName>
        <fullName evidence="1">Purine and uridine phosphorylase</fullName>
    </submittedName>
</protein>
<dbReference type="VEuPathDB" id="FungiDB:BO97DRAFT_305393"/>
<accession>A0A395HY11</accession>
<feature type="non-terminal residue" evidence="1">
    <location>
        <position position="1"/>
    </location>
</feature>
<dbReference type="PANTHER" id="PTHR46082">
    <property type="entry name" value="ATP/GTP-BINDING PROTEIN-RELATED"/>
    <property type="match status" value="1"/>
</dbReference>
<dbReference type="Proteomes" id="UP000248961">
    <property type="component" value="Unassembled WGS sequence"/>
</dbReference>
<gene>
    <name evidence="1" type="ORF">BO97DRAFT_305393</name>
</gene>
<dbReference type="InterPro" id="IPR053137">
    <property type="entry name" value="NLR-like"/>
</dbReference>
<dbReference type="GeneID" id="37195446"/>
<evidence type="ECO:0000313" key="2">
    <source>
        <dbReference type="Proteomes" id="UP000248961"/>
    </source>
</evidence>